<dbReference type="SUPFAM" id="SSF56300">
    <property type="entry name" value="Metallo-dependent phosphatases"/>
    <property type="match status" value="1"/>
</dbReference>
<evidence type="ECO:0000256" key="1">
    <source>
        <dbReference type="ARBA" id="ARBA00005662"/>
    </source>
</evidence>
<dbReference type="Pfam" id="PF09587">
    <property type="entry name" value="PGA_cap"/>
    <property type="match status" value="1"/>
</dbReference>
<name>A0A1F5S5R0_9BACT</name>
<dbReference type="NCBIfam" id="TIGR04336">
    <property type="entry name" value="AmmeMemoSam_B"/>
    <property type="match status" value="1"/>
</dbReference>
<dbReference type="PANTHER" id="PTHR33393:SF11">
    <property type="entry name" value="POLYGLUTAMINE SYNTHESIS ACCESSORY PROTEIN RV0574C-RELATED"/>
    <property type="match status" value="1"/>
</dbReference>
<comment type="caution">
    <text evidence="4">The sequence shown here is derived from an EMBL/GenBank/DDBJ whole genome shotgun (WGS) entry which is preliminary data.</text>
</comment>
<dbReference type="InterPro" id="IPR029052">
    <property type="entry name" value="Metallo-depent_PP-like"/>
</dbReference>
<gene>
    <name evidence="4" type="ORF">A2257_02245</name>
</gene>
<keyword evidence="2" id="KW-0812">Transmembrane</keyword>
<dbReference type="InterPro" id="IPR052169">
    <property type="entry name" value="CW_Biosynth-Accessory"/>
</dbReference>
<dbReference type="SMART" id="SM00854">
    <property type="entry name" value="PGA_cap"/>
    <property type="match status" value="1"/>
</dbReference>
<dbReference type="CDD" id="cd07361">
    <property type="entry name" value="MEMO_like"/>
    <property type="match status" value="1"/>
</dbReference>
<evidence type="ECO:0000313" key="4">
    <source>
        <dbReference type="EMBL" id="OGF21601.1"/>
    </source>
</evidence>
<sequence length="613" mass="68900">MVTNKKLITIFFLSLFFIGGIFCGYFLNFSGKKERATTFIFNRDKTVTEYHNATQNKKDFFEKAFGVAEDKKILDGKNIKGLIVPHHILAARLIASAFENISAQKFSTVVVLAPNHFSKGSGQIISSLDDWKTPYGALEAETELIKKLKDNNLVNINETPFAEEHGIYNLMPFIKKAMPEVKVVPIIIKDNLREEEINNFAKKLKETLPGNTLVVGSLDFSHYLPTNAADFHDAKSLAAISNFDYAGIDFLDIDSKPTLRILLKYLELEGAQNFEMLDNFNSARVLNDNSIAETTSYITGFFSGGEKSENKDITLLSFGDMMLDRYIRKAIDKNGEDYPYSKIERFLGGSDLVLANLEGSFTDFAPKPLHPDNTTFTFDPKSAPVLKKLGFNIFNLANNHAFNFGKAGFDQSINYLEKNNLDYFGAPDNLNKISAIENIRGVKIGFVGYSELGTDNFNKVIDEIKKIKQEVDFVVAYTHWGAEYKTIFSRGQQKMAHELIDAGADLVLGSHPHVVQPIEVYKNKVIFYSLGNFLFDQTFSRETMSGLGVGAVFGEKKIEYYLFPTEIDKNFQIILPDQAKSSNILKELANGSVASEELKKQMINGYFLIITKK</sequence>
<accession>A0A1F5S5R0</accession>
<reference evidence="4 5" key="1">
    <citation type="journal article" date="2016" name="Nat. Commun.">
        <title>Thousands of microbial genomes shed light on interconnected biogeochemical processes in an aquifer system.</title>
        <authorList>
            <person name="Anantharaman K."/>
            <person name="Brown C.T."/>
            <person name="Hug L.A."/>
            <person name="Sharon I."/>
            <person name="Castelle C.J."/>
            <person name="Probst A.J."/>
            <person name="Thomas B.C."/>
            <person name="Singh A."/>
            <person name="Wilkins M.J."/>
            <person name="Karaoz U."/>
            <person name="Brodie E.L."/>
            <person name="Williams K.H."/>
            <person name="Hubbard S.S."/>
            <person name="Banfield J.F."/>
        </authorList>
    </citation>
    <scope>NUCLEOTIDE SEQUENCE [LARGE SCALE GENOMIC DNA]</scope>
</reference>
<evidence type="ECO:0000259" key="3">
    <source>
        <dbReference type="SMART" id="SM00854"/>
    </source>
</evidence>
<dbReference type="InterPro" id="IPR002737">
    <property type="entry name" value="MEMO1_fam"/>
</dbReference>
<organism evidence="4 5">
    <name type="scientific">Candidatus Falkowbacteria bacterium RIFOXYA2_FULL_38_12</name>
    <dbReference type="NCBI Taxonomy" id="1797993"/>
    <lineage>
        <taxon>Bacteria</taxon>
        <taxon>Candidatus Falkowiibacteriota</taxon>
    </lineage>
</organism>
<dbReference type="Gene3D" id="3.60.21.10">
    <property type="match status" value="1"/>
</dbReference>
<dbReference type="PANTHER" id="PTHR33393">
    <property type="entry name" value="POLYGLUTAMINE SYNTHESIS ACCESSORY PROTEIN RV0574C-RELATED"/>
    <property type="match status" value="1"/>
</dbReference>
<dbReference type="Pfam" id="PF01875">
    <property type="entry name" value="Memo"/>
    <property type="match status" value="1"/>
</dbReference>
<dbReference type="Proteomes" id="UP000177407">
    <property type="component" value="Unassembled WGS sequence"/>
</dbReference>
<feature type="transmembrane region" description="Helical" evidence="2">
    <location>
        <begin position="7"/>
        <end position="27"/>
    </location>
</feature>
<dbReference type="Gene3D" id="3.40.830.10">
    <property type="entry name" value="LigB-like"/>
    <property type="match status" value="1"/>
</dbReference>
<keyword evidence="2" id="KW-0472">Membrane</keyword>
<proteinExistence type="inferred from homology"/>
<comment type="similarity">
    <text evidence="1">Belongs to the CapA family.</text>
</comment>
<dbReference type="CDD" id="cd07381">
    <property type="entry name" value="MPP_CapA"/>
    <property type="match status" value="1"/>
</dbReference>
<evidence type="ECO:0000313" key="5">
    <source>
        <dbReference type="Proteomes" id="UP000177407"/>
    </source>
</evidence>
<dbReference type="SUPFAM" id="SSF53213">
    <property type="entry name" value="LigB-like"/>
    <property type="match status" value="1"/>
</dbReference>
<dbReference type="InterPro" id="IPR019079">
    <property type="entry name" value="Capsule_synth_CapA"/>
</dbReference>
<dbReference type="EMBL" id="MFGA01000002">
    <property type="protein sequence ID" value="OGF21601.1"/>
    <property type="molecule type" value="Genomic_DNA"/>
</dbReference>
<keyword evidence="2" id="KW-1133">Transmembrane helix</keyword>
<protein>
    <submittedName>
        <fullName evidence="4">AmmeMemoRadiSam system protein B</fullName>
    </submittedName>
</protein>
<evidence type="ECO:0000256" key="2">
    <source>
        <dbReference type="SAM" id="Phobius"/>
    </source>
</evidence>
<dbReference type="AlphaFoldDB" id="A0A1F5S5R0"/>
<feature type="domain" description="Capsule synthesis protein CapA" evidence="3">
    <location>
        <begin position="314"/>
        <end position="537"/>
    </location>
</feature>